<keyword evidence="5" id="KW-1185">Reference proteome</keyword>
<dbReference type="EMBL" id="VVIM01000004">
    <property type="protein sequence ID" value="KAB0800321.1"/>
    <property type="molecule type" value="Genomic_DNA"/>
</dbReference>
<evidence type="ECO:0000313" key="5">
    <source>
        <dbReference type="Proteomes" id="UP000327044"/>
    </source>
</evidence>
<comment type="cofactor">
    <cofactor evidence="2">
        <name>FAD</name>
        <dbReference type="ChEBI" id="CHEBI:57692"/>
    </cofactor>
</comment>
<dbReference type="Proteomes" id="UP000327044">
    <property type="component" value="Unassembled WGS sequence"/>
</dbReference>
<dbReference type="InParanoid" id="A0A5N4ASL5"/>
<gene>
    <name evidence="4" type="ORF">PPYR_06061</name>
</gene>
<evidence type="ECO:0000313" key="4">
    <source>
        <dbReference type="EMBL" id="KAB0800321.1"/>
    </source>
</evidence>
<dbReference type="InterPro" id="IPR000172">
    <property type="entry name" value="GMC_OxRdtase_N"/>
</dbReference>
<sequence>MNNLSKKYLIPITIALSSLSVYYLWKSTDVSCISYPNASYTYIIVGGGTAGCVLASRLSENPHNRVLLIEAGGHINNFYSSIPSLFVFLQKSKDDWSYDSTSQKWSSFGFKQKKQALARGKGLGGSGEINCVIYNGIHRDTLNNNFSNFIRGCGPETCHYLDKLIPPQHCTTTRKPHFPLYLKRSSPKLGEVAKQAVEELGDPSIRYHEALSTIFKGERWSTYRSHLIPAIGRPNLHILCNVEVVKIIFENRKAIGLQYLDGTIYSEKEIIISAGSINTPKLLLASGVGNKTELDKLGISTIANLPGVGLNLHDHFSMPIYVHIQAPLSVTMLKMLNLKEIFNYLVYREGLYASSPVMAIVKSRRSYNIMFAGSTPEEPFLSVSNYLPQTFRTLLPFSNSFSKEGMILLAGCRKPKSRGFVKLDVNKEVVVDPQYLQHEDDVRCIQEAVVLASKIVNSTAFQNIGASIHLPEIENCNYTRSFENEKYLECIIRTSAITSYHQAGTCAMGKHALAVVDDYFRVHNLKGLRVVDGSVIPKPLNNFPNTAVAVIAEYAATLLT</sequence>
<dbReference type="InterPro" id="IPR012132">
    <property type="entry name" value="GMC_OxRdtase"/>
</dbReference>
<dbReference type="InterPro" id="IPR007867">
    <property type="entry name" value="GMC_OxRtase_C"/>
</dbReference>
<feature type="binding site" evidence="2">
    <location>
        <position position="533"/>
    </location>
    <ligand>
        <name>FAD</name>
        <dbReference type="ChEBI" id="CHEBI:57692"/>
    </ligand>
</feature>
<organism evidence="4 5">
    <name type="scientific">Photinus pyralis</name>
    <name type="common">Common eastern firefly</name>
    <name type="synonym">Lampyris pyralis</name>
    <dbReference type="NCBI Taxonomy" id="7054"/>
    <lineage>
        <taxon>Eukaryota</taxon>
        <taxon>Metazoa</taxon>
        <taxon>Ecdysozoa</taxon>
        <taxon>Arthropoda</taxon>
        <taxon>Hexapoda</taxon>
        <taxon>Insecta</taxon>
        <taxon>Pterygota</taxon>
        <taxon>Neoptera</taxon>
        <taxon>Endopterygota</taxon>
        <taxon>Coleoptera</taxon>
        <taxon>Polyphaga</taxon>
        <taxon>Elateriformia</taxon>
        <taxon>Elateroidea</taxon>
        <taxon>Lampyridae</taxon>
        <taxon>Lampyrinae</taxon>
        <taxon>Photinus</taxon>
    </lineage>
</organism>
<feature type="domain" description="Glucose-methanol-choline oxidoreductase N-terminal" evidence="3">
    <location>
        <begin position="275"/>
        <end position="289"/>
    </location>
</feature>
<dbReference type="GO" id="GO:0050660">
    <property type="term" value="F:flavin adenine dinucleotide binding"/>
    <property type="evidence" value="ECO:0007669"/>
    <property type="project" value="InterPro"/>
</dbReference>
<comment type="similarity">
    <text evidence="1">Belongs to the GMC oxidoreductase family.</text>
</comment>
<evidence type="ECO:0000256" key="2">
    <source>
        <dbReference type="PIRSR" id="PIRSR000137-2"/>
    </source>
</evidence>
<keyword evidence="2" id="KW-0285">Flavoprotein</keyword>
<proteinExistence type="inferred from homology"/>
<dbReference type="InterPro" id="IPR036188">
    <property type="entry name" value="FAD/NAD-bd_sf"/>
</dbReference>
<dbReference type="SUPFAM" id="SSF51905">
    <property type="entry name" value="FAD/NAD(P)-binding domain"/>
    <property type="match status" value="1"/>
</dbReference>
<keyword evidence="2" id="KW-0274">FAD</keyword>
<dbReference type="PIRSF" id="PIRSF000137">
    <property type="entry name" value="Alcohol_oxidase"/>
    <property type="match status" value="1"/>
</dbReference>
<dbReference type="AlphaFoldDB" id="A0A5N4ASL5"/>
<dbReference type="Gene3D" id="3.30.410.40">
    <property type="match status" value="1"/>
</dbReference>
<accession>A0A5N4ASL5</accession>
<dbReference type="PANTHER" id="PTHR11552">
    <property type="entry name" value="GLUCOSE-METHANOL-CHOLINE GMC OXIDOREDUCTASE"/>
    <property type="match status" value="1"/>
</dbReference>
<evidence type="ECO:0000259" key="3">
    <source>
        <dbReference type="PROSITE" id="PS00624"/>
    </source>
</evidence>
<dbReference type="PANTHER" id="PTHR11552:SF188">
    <property type="entry name" value="NEITHER INACTIVATION NOR AFTERPOTENTIAL PROTEIN G"/>
    <property type="match status" value="1"/>
</dbReference>
<protein>
    <recommendedName>
        <fullName evidence="3">Glucose-methanol-choline oxidoreductase N-terminal domain-containing protein</fullName>
    </recommendedName>
</protein>
<reference evidence="4 5" key="1">
    <citation type="journal article" date="2018" name="Elife">
        <title>Firefly genomes illuminate parallel origins of bioluminescence in beetles.</title>
        <authorList>
            <person name="Fallon T.R."/>
            <person name="Lower S.E."/>
            <person name="Chang C.H."/>
            <person name="Bessho-Uehara M."/>
            <person name="Martin G.J."/>
            <person name="Bewick A.J."/>
            <person name="Behringer M."/>
            <person name="Debat H.J."/>
            <person name="Wong I."/>
            <person name="Day J.C."/>
            <person name="Suvorov A."/>
            <person name="Silva C.J."/>
            <person name="Stanger-Hall K.F."/>
            <person name="Hall D.W."/>
            <person name="Schmitz R.J."/>
            <person name="Nelson D.R."/>
            <person name="Lewis S.M."/>
            <person name="Shigenobu S."/>
            <person name="Bybee S.M."/>
            <person name="Larracuente A.M."/>
            <person name="Oba Y."/>
            <person name="Weng J.K."/>
        </authorList>
    </citation>
    <scope>NUCLEOTIDE SEQUENCE [LARGE SCALE GENOMIC DNA]</scope>
    <source>
        <strain evidence="4">1611_PpyrPB1</strain>
        <tissue evidence="4">Whole body</tissue>
    </source>
</reference>
<comment type="caution">
    <text evidence="4">The sequence shown here is derived from an EMBL/GenBank/DDBJ whole genome shotgun (WGS) entry which is preliminary data.</text>
</comment>
<dbReference type="Pfam" id="PF05199">
    <property type="entry name" value="GMC_oxred_C"/>
    <property type="match status" value="1"/>
</dbReference>
<dbReference type="Pfam" id="PF00732">
    <property type="entry name" value="GMC_oxred_N"/>
    <property type="match status" value="1"/>
</dbReference>
<dbReference type="PROSITE" id="PS00624">
    <property type="entry name" value="GMC_OXRED_2"/>
    <property type="match status" value="1"/>
</dbReference>
<dbReference type="GO" id="GO:0016614">
    <property type="term" value="F:oxidoreductase activity, acting on CH-OH group of donors"/>
    <property type="evidence" value="ECO:0007669"/>
    <property type="project" value="InterPro"/>
</dbReference>
<name>A0A5N4ASL5_PHOPY</name>
<dbReference type="SUPFAM" id="SSF54373">
    <property type="entry name" value="FAD-linked reductases, C-terminal domain"/>
    <property type="match status" value="1"/>
</dbReference>
<evidence type="ECO:0000256" key="1">
    <source>
        <dbReference type="ARBA" id="ARBA00010790"/>
    </source>
</evidence>
<feature type="binding site" evidence="2">
    <location>
        <position position="244"/>
    </location>
    <ligand>
        <name>FAD</name>
        <dbReference type="ChEBI" id="CHEBI:57692"/>
    </ligand>
</feature>
<dbReference type="Gene3D" id="3.50.50.60">
    <property type="entry name" value="FAD/NAD(P)-binding domain"/>
    <property type="match status" value="1"/>
</dbReference>